<keyword evidence="1" id="KW-1133">Transmembrane helix</keyword>
<reference evidence="2 3" key="1">
    <citation type="submission" date="2017-04" db="EMBL/GenBank/DDBJ databases">
        <title>Haemophilus influenzae in COPD genome sequencing project.</title>
        <authorList>
            <person name="Murphy T.F."/>
            <person name="Kong Y."/>
            <person name="Nadendla S."/>
            <person name="Tettelin H."/>
            <person name="Pettigrew M."/>
        </authorList>
    </citation>
    <scope>NUCLEOTIDE SEQUENCE [LARGE SCALE GENOMIC DNA]</scope>
    <source>
        <strain evidence="2 3">56P127H1</strain>
    </source>
</reference>
<feature type="transmembrane region" description="Helical" evidence="1">
    <location>
        <begin position="20"/>
        <end position="37"/>
    </location>
</feature>
<dbReference type="RefSeq" id="WP_181145055.1">
    <property type="nucleotide sequence ID" value="NZ_CP135761.1"/>
</dbReference>
<organism evidence="2 3">
    <name type="scientific">Haemophilus influenzae</name>
    <dbReference type="NCBI Taxonomy" id="727"/>
    <lineage>
        <taxon>Bacteria</taxon>
        <taxon>Pseudomonadati</taxon>
        <taxon>Pseudomonadota</taxon>
        <taxon>Gammaproteobacteria</taxon>
        <taxon>Pasteurellales</taxon>
        <taxon>Pasteurellaceae</taxon>
        <taxon>Haemophilus</taxon>
    </lineage>
</organism>
<evidence type="ECO:0000313" key="3">
    <source>
        <dbReference type="Proteomes" id="UP000238532"/>
    </source>
</evidence>
<dbReference type="AlphaFoldDB" id="A0A2S9RQ40"/>
<evidence type="ECO:0000256" key="1">
    <source>
        <dbReference type="SAM" id="Phobius"/>
    </source>
</evidence>
<comment type="caution">
    <text evidence="2">The sequence shown here is derived from an EMBL/GenBank/DDBJ whole genome shotgun (WGS) entry which is preliminary data.</text>
</comment>
<proteinExistence type="predicted"/>
<name>A0A2S9RQ40_HAEIF</name>
<dbReference type="Proteomes" id="UP000238532">
    <property type="component" value="Unassembled WGS sequence"/>
</dbReference>
<sequence>MSEQGADKCGENISSGIRFFLKAVGIGAFIALILWQLPNLAGALIQLINAIKA</sequence>
<evidence type="ECO:0000313" key="2">
    <source>
        <dbReference type="EMBL" id="PRJ62024.1"/>
    </source>
</evidence>
<keyword evidence="1" id="KW-0472">Membrane</keyword>
<protein>
    <submittedName>
        <fullName evidence="2">Uncharacterized protein</fullName>
    </submittedName>
</protein>
<dbReference type="EMBL" id="NEBY01000188">
    <property type="protein sequence ID" value="PRJ62024.1"/>
    <property type="molecule type" value="Genomic_DNA"/>
</dbReference>
<accession>A0A2S9RQ40</accession>
<gene>
    <name evidence="2" type="ORF">BV102_01154</name>
</gene>
<keyword evidence="1" id="KW-0812">Transmembrane</keyword>